<dbReference type="InterPro" id="IPR001841">
    <property type="entry name" value="Znf_RING"/>
</dbReference>
<dbReference type="InterPro" id="IPR024964">
    <property type="entry name" value="CTLH/CRA"/>
</dbReference>
<evidence type="ECO:0000259" key="10">
    <source>
        <dbReference type="PROSITE" id="PS50897"/>
    </source>
</evidence>
<dbReference type="GO" id="GO:0005737">
    <property type="term" value="C:cytoplasm"/>
    <property type="evidence" value="ECO:0007669"/>
    <property type="project" value="UniProtKB-SubCell"/>
</dbReference>
<dbReference type="FunFam" id="3.30.40.10:FF:000143">
    <property type="entry name" value="Regulator of gluconeogenesis Rmd5"/>
    <property type="match status" value="1"/>
</dbReference>
<dbReference type="GO" id="GO:0061630">
    <property type="term" value="F:ubiquitin protein ligase activity"/>
    <property type="evidence" value="ECO:0007669"/>
    <property type="project" value="InterPro"/>
</dbReference>
<evidence type="ECO:0000256" key="1">
    <source>
        <dbReference type="ARBA" id="ARBA00004496"/>
    </source>
</evidence>
<feature type="domain" description="RING-Gid-type" evidence="11">
    <location>
        <begin position="340"/>
        <end position="388"/>
    </location>
</feature>
<dbReference type="PANTHER" id="PTHR12170">
    <property type="entry name" value="MACROPHAGE ERYTHROBLAST ATTACHER-RELATED"/>
    <property type="match status" value="1"/>
</dbReference>
<dbReference type="InterPro" id="IPR044063">
    <property type="entry name" value="ZF_RING_GID"/>
</dbReference>
<comment type="subcellular location">
    <subcellularLocation>
        <location evidence="1">Cytoplasm</location>
    </subcellularLocation>
</comment>
<dbReference type="GO" id="GO:0005634">
    <property type="term" value="C:nucleus"/>
    <property type="evidence" value="ECO:0007669"/>
    <property type="project" value="TreeGrafter"/>
</dbReference>
<feature type="zinc finger region" description="RING-Gid-type" evidence="9">
    <location>
        <begin position="340"/>
        <end position="388"/>
    </location>
</feature>
<dbReference type="SUPFAM" id="SSF57850">
    <property type="entry name" value="RING/U-box"/>
    <property type="match status" value="1"/>
</dbReference>
<dbReference type="FunCoup" id="A0A168Q7E7">
    <property type="interactions" value="490"/>
</dbReference>
<dbReference type="PROSITE" id="PS50897">
    <property type="entry name" value="CTLH"/>
    <property type="match status" value="1"/>
</dbReference>
<dbReference type="InParanoid" id="A0A168Q7E7"/>
<dbReference type="PANTHER" id="PTHR12170:SF3">
    <property type="entry name" value="GH10162P"/>
    <property type="match status" value="1"/>
</dbReference>
<dbReference type="GO" id="GO:0034657">
    <property type="term" value="C:GID complex"/>
    <property type="evidence" value="ECO:0007669"/>
    <property type="project" value="TreeGrafter"/>
</dbReference>
<dbReference type="GO" id="GO:0008270">
    <property type="term" value="F:zinc ion binding"/>
    <property type="evidence" value="ECO:0007669"/>
    <property type="project" value="UniProtKB-KW"/>
</dbReference>
<dbReference type="InterPro" id="IPR013144">
    <property type="entry name" value="CRA_dom"/>
</dbReference>
<reference evidence="12" key="1">
    <citation type="submission" date="2016-04" db="EMBL/GenBank/DDBJ databases">
        <authorList>
            <person name="Evans L.H."/>
            <person name="Alamgir A."/>
            <person name="Owens N."/>
            <person name="Weber N.D."/>
            <person name="Virtaneva K."/>
            <person name="Barbian K."/>
            <person name="Babar A."/>
            <person name="Rosenke K."/>
        </authorList>
    </citation>
    <scope>NUCLEOTIDE SEQUENCE [LARGE SCALE GENOMIC DNA]</scope>
    <source>
        <strain evidence="12">CBS 101.48</strain>
    </source>
</reference>
<evidence type="ECO:0000256" key="6">
    <source>
        <dbReference type="ARBA" id="ARBA00061136"/>
    </source>
</evidence>
<dbReference type="Proteomes" id="UP000078561">
    <property type="component" value="Unassembled WGS sequence"/>
</dbReference>
<keyword evidence="2" id="KW-0963">Cytoplasm</keyword>
<sequence length="402" mass="46508">MDTLIAAGVELDQRHQKYQEAATTKLDAFKKLLEKVKENINNDPSQTTATLTTLRDKAKKLQFQRTQKDFQSTLSKLGKDVDRKFKQDISVIYQPDSFAGKEHLMQRALAMHFIRQGQFDMCDTFMSEITSSSSHGLHHDTDISANDPTLLKAVDDLKRQFRQMYMIIQQLAQEHRLDQAILWAQENRQALSGLSSSLEFNLYRLRFLQLLDDHQTLEAVRYGRHHFGQFGDKHFTEIKRLMTFTIYKNSSSSTFYKYLDSPNLWVEIQHEFQRDFCSLLNMSADSPLYASVYVGTTALPIIMKLHKIMAVKRTEWSQQDELPVEVPMDDDLRFHSVFACPVSKEQATDDNPPMMMPCGHVICKESLTRLSRNSRYGRNAMRFKCPYCPSESGVDEAVQITF</sequence>
<dbReference type="CDD" id="cd16652">
    <property type="entry name" value="dRING_Rmd5p-like"/>
    <property type="match status" value="1"/>
</dbReference>
<evidence type="ECO:0000256" key="9">
    <source>
        <dbReference type="PROSITE-ProRule" id="PRU01215"/>
    </source>
</evidence>
<evidence type="ECO:0000256" key="3">
    <source>
        <dbReference type="ARBA" id="ARBA00022723"/>
    </source>
</evidence>
<dbReference type="InterPro" id="IPR006595">
    <property type="entry name" value="CTLH_C"/>
</dbReference>
<proteinExistence type="inferred from homology"/>
<keyword evidence="4 9" id="KW-0863">Zinc-finger</keyword>
<comment type="similarity">
    <text evidence="6">Belongs to the RMD5/GID2 family.</text>
</comment>
<dbReference type="OrthoDB" id="1933281at2759"/>
<evidence type="ECO:0000256" key="7">
    <source>
        <dbReference type="ARBA" id="ARBA00075398"/>
    </source>
</evidence>
<dbReference type="Gene3D" id="3.30.40.10">
    <property type="entry name" value="Zinc/RING finger domain, C3HC4 (zinc finger)"/>
    <property type="match status" value="1"/>
</dbReference>
<dbReference type="Pfam" id="PF13445">
    <property type="entry name" value="zf-RING_UBOX"/>
    <property type="match status" value="1"/>
</dbReference>
<evidence type="ECO:0000256" key="2">
    <source>
        <dbReference type="ARBA" id="ARBA00022490"/>
    </source>
</evidence>
<gene>
    <name evidence="12" type="primary">ABSGL_09626.1 scaffold 11483</name>
</gene>
<keyword evidence="13" id="KW-1185">Reference proteome</keyword>
<dbReference type="STRING" id="4829.A0A168Q7E7"/>
<dbReference type="SMART" id="SM00757">
    <property type="entry name" value="CRA"/>
    <property type="match status" value="1"/>
</dbReference>
<name>A0A168Q7E7_ABSGL</name>
<evidence type="ECO:0000256" key="5">
    <source>
        <dbReference type="ARBA" id="ARBA00022833"/>
    </source>
</evidence>
<dbReference type="SMART" id="SM00184">
    <property type="entry name" value="RING"/>
    <property type="match status" value="1"/>
</dbReference>
<dbReference type="GO" id="GO:0043161">
    <property type="term" value="P:proteasome-mediated ubiquitin-dependent protein catabolic process"/>
    <property type="evidence" value="ECO:0007669"/>
    <property type="project" value="InterPro"/>
</dbReference>
<dbReference type="OMA" id="FEATNND"/>
<keyword evidence="5" id="KW-0862">Zinc</keyword>
<keyword evidence="3" id="KW-0479">Metal-binding</keyword>
<evidence type="ECO:0000256" key="4">
    <source>
        <dbReference type="ARBA" id="ARBA00022771"/>
    </source>
</evidence>
<evidence type="ECO:0000313" key="12">
    <source>
        <dbReference type="EMBL" id="SAM03780.1"/>
    </source>
</evidence>
<organism evidence="12">
    <name type="scientific">Absidia glauca</name>
    <name type="common">Pin mould</name>
    <dbReference type="NCBI Taxonomy" id="4829"/>
    <lineage>
        <taxon>Eukaryota</taxon>
        <taxon>Fungi</taxon>
        <taxon>Fungi incertae sedis</taxon>
        <taxon>Mucoromycota</taxon>
        <taxon>Mucoromycotina</taxon>
        <taxon>Mucoromycetes</taxon>
        <taxon>Mucorales</taxon>
        <taxon>Cunninghamellaceae</taxon>
        <taxon>Absidia</taxon>
    </lineage>
</organism>
<dbReference type="InterPro" id="IPR013083">
    <property type="entry name" value="Znf_RING/FYVE/PHD"/>
</dbReference>
<feature type="domain" description="CTLH" evidence="10">
    <location>
        <begin position="160"/>
        <end position="218"/>
    </location>
</feature>
<dbReference type="InterPro" id="IPR037683">
    <property type="entry name" value="Rmd5_dRing"/>
</dbReference>
<dbReference type="Pfam" id="PF10607">
    <property type="entry name" value="CTLH"/>
    <property type="match status" value="1"/>
</dbReference>
<dbReference type="EMBL" id="LT554264">
    <property type="protein sequence ID" value="SAM03780.1"/>
    <property type="molecule type" value="Genomic_DNA"/>
</dbReference>
<dbReference type="InterPro" id="IPR045098">
    <property type="entry name" value="Fyv10_fam"/>
</dbReference>
<dbReference type="PROSITE" id="PS51867">
    <property type="entry name" value="ZF_RING_GID"/>
    <property type="match status" value="1"/>
</dbReference>
<dbReference type="SMART" id="SM00668">
    <property type="entry name" value="CTLH"/>
    <property type="match status" value="1"/>
</dbReference>
<dbReference type="AlphaFoldDB" id="A0A168Q7E7"/>
<evidence type="ECO:0000259" key="11">
    <source>
        <dbReference type="PROSITE" id="PS51867"/>
    </source>
</evidence>
<evidence type="ECO:0000256" key="8">
    <source>
        <dbReference type="ARBA" id="ARBA00080744"/>
    </source>
</evidence>
<protein>
    <recommendedName>
        <fullName evidence="8">GID complex catalytic subunit 2</fullName>
    </recommendedName>
    <alternativeName>
        <fullName evidence="7">Glucose-induced degradation protein 2</fullName>
    </alternativeName>
</protein>
<evidence type="ECO:0000313" key="13">
    <source>
        <dbReference type="Proteomes" id="UP000078561"/>
    </source>
</evidence>
<accession>A0A168Q7E7</accession>
<dbReference type="InterPro" id="IPR027370">
    <property type="entry name" value="Znf-RING_euk"/>
</dbReference>